<protein>
    <recommendedName>
        <fullName evidence="3">RHS repeat-associated core domain-containing protein</fullName>
    </recommendedName>
</protein>
<dbReference type="Proteomes" id="UP000298551">
    <property type="component" value="Chromosome"/>
</dbReference>
<dbReference type="OrthoDB" id="9816400at2"/>
<gene>
    <name evidence="1" type="ORF">E6B08_02085</name>
</gene>
<sequence length="208" mass="23201">MRFMSSDSLSPFRAGDLNSYAYALNDPVNYSDPTGHWRLFTQTKVFSGDARPVNRGHIYLAKHPQRKGEKAITAVYHGDRGYLTGHRGAITPDAFVRSVTKKAGLPVDKYDLHVIACYTADPLEGRPSFIESVARLTGRRVYGYSGTVSTSEKESPPASNGDVYYRTLIRTELAFWARNKKEFNYRPVSVETAQTIRDSVVSASGRVI</sequence>
<evidence type="ECO:0000313" key="1">
    <source>
        <dbReference type="EMBL" id="QCI15381.1"/>
    </source>
</evidence>
<dbReference type="Gene3D" id="2.180.10.10">
    <property type="entry name" value="RHS repeat-associated core"/>
    <property type="match status" value="1"/>
</dbReference>
<evidence type="ECO:0008006" key="3">
    <source>
        <dbReference type="Google" id="ProtNLM"/>
    </source>
</evidence>
<dbReference type="EMBL" id="CP039371">
    <property type="protein sequence ID" value="QCI15381.1"/>
    <property type="molecule type" value="Genomic_DNA"/>
</dbReference>
<organism evidence="1 2">
    <name type="scientific">Pseudomonas putida</name>
    <name type="common">Arthrobacter siderocapsulatus</name>
    <dbReference type="NCBI Taxonomy" id="303"/>
    <lineage>
        <taxon>Bacteria</taxon>
        <taxon>Pseudomonadati</taxon>
        <taxon>Pseudomonadota</taxon>
        <taxon>Gammaproteobacteria</taxon>
        <taxon>Pseudomonadales</taxon>
        <taxon>Pseudomonadaceae</taxon>
        <taxon>Pseudomonas</taxon>
    </lineage>
</organism>
<accession>A0A4D6XN60</accession>
<reference evidence="2" key="1">
    <citation type="submission" date="2019-04" db="EMBL/GenBank/DDBJ databases">
        <title>Genome sequence of Pseudomonas putida 1290, an auxin catabolizing strain.</title>
        <authorList>
            <person name="Laird T.S."/>
            <person name="Leveau J.H.J."/>
        </authorList>
    </citation>
    <scope>NUCLEOTIDE SEQUENCE [LARGE SCALE GENOMIC DNA]</scope>
    <source>
        <strain evidence="2">1290</strain>
    </source>
</reference>
<dbReference type="InterPro" id="IPR022385">
    <property type="entry name" value="Rhs_assc_core"/>
</dbReference>
<evidence type="ECO:0000313" key="2">
    <source>
        <dbReference type="Proteomes" id="UP000298551"/>
    </source>
</evidence>
<name>A0A4D6XN60_PSEPU</name>
<proteinExistence type="predicted"/>
<dbReference type="AlphaFoldDB" id="A0A4D6XN60"/>
<dbReference type="NCBIfam" id="TIGR03696">
    <property type="entry name" value="Rhs_assc_core"/>
    <property type="match status" value="1"/>
</dbReference>